<evidence type="ECO:0000256" key="2">
    <source>
        <dbReference type="ARBA" id="ARBA00022729"/>
    </source>
</evidence>
<keyword evidence="5" id="KW-1185">Reference proteome</keyword>
<accession>A0A917HGF6</accession>
<evidence type="ECO:0008006" key="6">
    <source>
        <dbReference type="Google" id="ProtNLM"/>
    </source>
</evidence>
<sequence length="477" mass="51012">MKMRSNDILFWLCALALGISGCDKLENELTTGAEITLSSQEEVDRFTAKGDILKLTISGESITDLSALPVQKVKNLIIENTGIENLNMPALNAITVMMHIKGNPRLLSLDGVENLQFVNGSLIIEDNDALEDISGLLGLKVFAGNLTITGNDQLGKNEVCLTDEYGFCTIKSLVESGVFTGTVTLASNHPEAPTSLQAIGQVAGDDVISYTLRSKADIEAFKPLSDTVLNLTITGTEINSSLLNILSSKIKWIKGTILIENTNIVDTEGFFDRVHCDGSIILRDNPQLFNPQGFKGYKHIKGDLIIENCPSLAYWWSAAGDVGFSGIERIDGSLIVNPAIGLESGGASFVSLSYVGGDFVLVGSPDAGGIWNLDTWYVVGGGIKHIGGNLVFSNHHTVNGLSGFQALEYLGGDVSILDNGAGNNQEIPLMNTSDQVGFCIIKTLIEKGVLKKENPTIQLRVKPGAPLIDINTLAACQ</sequence>
<comment type="subcellular location">
    <subcellularLocation>
        <location evidence="1">Cell envelope</location>
    </subcellularLocation>
</comment>
<dbReference type="AlphaFoldDB" id="A0A917HGF6"/>
<organism evidence="4 5">
    <name type="scientific">Parapedobacter pyrenivorans</name>
    <dbReference type="NCBI Taxonomy" id="1305674"/>
    <lineage>
        <taxon>Bacteria</taxon>
        <taxon>Pseudomonadati</taxon>
        <taxon>Bacteroidota</taxon>
        <taxon>Sphingobacteriia</taxon>
        <taxon>Sphingobacteriales</taxon>
        <taxon>Sphingobacteriaceae</taxon>
        <taxon>Parapedobacter</taxon>
    </lineage>
</organism>
<dbReference type="PROSITE" id="PS51257">
    <property type="entry name" value="PROKAR_LIPOPROTEIN"/>
    <property type="match status" value="1"/>
</dbReference>
<name>A0A917HGF6_9SPHI</name>
<dbReference type="EMBL" id="BMER01000001">
    <property type="protein sequence ID" value="GGG78425.1"/>
    <property type="molecule type" value="Genomic_DNA"/>
</dbReference>
<gene>
    <name evidence="4" type="ORF">GCM10007415_08080</name>
</gene>
<comment type="caution">
    <text evidence="4">The sequence shown here is derived from an EMBL/GenBank/DDBJ whole genome shotgun (WGS) entry which is preliminary data.</text>
</comment>
<dbReference type="Proteomes" id="UP000660862">
    <property type="component" value="Unassembled WGS sequence"/>
</dbReference>
<evidence type="ECO:0000313" key="5">
    <source>
        <dbReference type="Proteomes" id="UP000660862"/>
    </source>
</evidence>
<reference evidence="4" key="1">
    <citation type="journal article" date="2014" name="Int. J. Syst. Evol. Microbiol.">
        <title>Complete genome sequence of Corynebacterium casei LMG S-19264T (=DSM 44701T), isolated from a smear-ripened cheese.</title>
        <authorList>
            <consortium name="US DOE Joint Genome Institute (JGI-PGF)"/>
            <person name="Walter F."/>
            <person name="Albersmeier A."/>
            <person name="Kalinowski J."/>
            <person name="Ruckert C."/>
        </authorList>
    </citation>
    <scope>NUCLEOTIDE SEQUENCE</scope>
    <source>
        <strain evidence="4">CGMCC 1.12195</strain>
    </source>
</reference>
<evidence type="ECO:0000256" key="1">
    <source>
        <dbReference type="ARBA" id="ARBA00004196"/>
    </source>
</evidence>
<dbReference type="PANTHER" id="PTHR31018:SF3">
    <property type="entry name" value="RECEPTOR PROTEIN-TYROSINE KINASE"/>
    <property type="match status" value="1"/>
</dbReference>
<dbReference type="GO" id="GO:0030313">
    <property type="term" value="C:cell envelope"/>
    <property type="evidence" value="ECO:0007669"/>
    <property type="project" value="UniProtKB-SubCell"/>
</dbReference>
<dbReference type="InterPro" id="IPR051648">
    <property type="entry name" value="CWI-Assembly_Regulator"/>
</dbReference>
<protein>
    <recommendedName>
        <fullName evidence="6">Receptor L domain-containing protein</fullName>
    </recommendedName>
</protein>
<dbReference type="PANTHER" id="PTHR31018">
    <property type="entry name" value="SPORULATION-SPECIFIC PROTEIN-RELATED"/>
    <property type="match status" value="1"/>
</dbReference>
<keyword evidence="2" id="KW-0732">Signal</keyword>
<reference evidence="4" key="2">
    <citation type="submission" date="2020-09" db="EMBL/GenBank/DDBJ databases">
        <authorList>
            <person name="Sun Q."/>
            <person name="Zhou Y."/>
        </authorList>
    </citation>
    <scope>NUCLEOTIDE SEQUENCE</scope>
    <source>
        <strain evidence="4">CGMCC 1.12195</strain>
    </source>
</reference>
<keyword evidence="3" id="KW-0325">Glycoprotein</keyword>
<dbReference type="RefSeq" id="WP_188504634.1">
    <property type="nucleotide sequence ID" value="NZ_BMER01000001.1"/>
</dbReference>
<evidence type="ECO:0000313" key="4">
    <source>
        <dbReference type="EMBL" id="GGG78425.1"/>
    </source>
</evidence>
<dbReference type="SUPFAM" id="SSF52058">
    <property type="entry name" value="L domain-like"/>
    <property type="match status" value="2"/>
</dbReference>
<evidence type="ECO:0000256" key="3">
    <source>
        <dbReference type="ARBA" id="ARBA00023180"/>
    </source>
</evidence>
<proteinExistence type="predicted"/>